<name>A0AAV1E145_OLDCO</name>
<dbReference type="InterPro" id="IPR013083">
    <property type="entry name" value="Znf_RING/FYVE/PHD"/>
</dbReference>
<organism evidence="12 13">
    <name type="scientific">Oldenlandia corymbosa var. corymbosa</name>
    <dbReference type="NCBI Taxonomy" id="529605"/>
    <lineage>
        <taxon>Eukaryota</taxon>
        <taxon>Viridiplantae</taxon>
        <taxon>Streptophyta</taxon>
        <taxon>Embryophyta</taxon>
        <taxon>Tracheophyta</taxon>
        <taxon>Spermatophyta</taxon>
        <taxon>Magnoliopsida</taxon>
        <taxon>eudicotyledons</taxon>
        <taxon>Gunneridae</taxon>
        <taxon>Pentapetalae</taxon>
        <taxon>asterids</taxon>
        <taxon>lamiids</taxon>
        <taxon>Gentianales</taxon>
        <taxon>Rubiaceae</taxon>
        <taxon>Rubioideae</taxon>
        <taxon>Spermacoceae</taxon>
        <taxon>Hedyotis-Oldenlandia complex</taxon>
        <taxon>Oldenlandia</taxon>
    </lineage>
</organism>
<evidence type="ECO:0000256" key="1">
    <source>
        <dbReference type="ARBA" id="ARBA00001798"/>
    </source>
</evidence>
<comment type="catalytic activity">
    <reaction evidence="1">
        <text>[E2 ubiquitin-conjugating enzyme]-S-ubiquitinyl-L-cysteine + [acceptor protein]-L-lysine = [E2 ubiquitin-conjugating enzyme]-L-cysteine + [acceptor protein]-N(6)-ubiquitinyl-L-lysine.</text>
        <dbReference type="EC" id="2.3.2.31"/>
    </reaction>
</comment>
<dbReference type="Proteomes" id="UP001161247">
    <property type="component" value="Chromosome 7"/>
</dbReference>
<reference evidence="12" key="1">
    <citation type="submission" date="2023-03" db="EMBL/GenBank/DDBJ databases">
        <authorList>
            <person name="Julca I."/>
        </authorList>
    </citation>
    <scope>NUCLEOTIDE SEQUENCE</scope>
</reference>
<feature type="compositionally biased region" description="Basic and acidic residues" evidence="10">
    <location>
        <begin position="1"/>
        <end position="18"/>
    </location>
</feature>
<evidence type="ECO:0000313" key="13">
    <source>
        <dbReference type="Proteomes" id="UP001161247"/>
    </source>
</evidence>
<evidence type="ECO:0000256" key="5">
    <source>
        <dbReference type="ARBA" id="ARBA00022723"/>
    </source>
</evidence>
<dbReference type="SUPFAM" id="SSF57850">
    <property type="entry name" value="RING/U-box"/>
    <property type="match status" value="2"/>
</dbReference>
<evidence type="ECO:0000256" key="6">
    <source>
        <dbReference type="ARBA" id="ARBA00022737"/>
    </source>
</evidence>
<keyword evidence="13" id="KW-1185">Reference proteome</keyword>
<keyword evidence="9" id="KW-0862">Zinc</keyword>
<keyword evidence="4" id="KW-0808">Transferase</keyword>
<gene>
    <name evidence="12" type="ORF">OLC1_LOCUS20734</name>
</gene>
<evidence type="ECO:0000259" key="11">
    <source>
        <dbReference type="PROSITE" id="PS51873"/>
    </source>
</evidence>
<evidence type="ECO:0000256" key="7">
    <source>
        <dbReference type="ARBA" id="ARBA00022771"/>
    </source>
</evidence>
<keyword evidence="5" id="KW-0479">Metal-binding</keyword>
<feature type="domain" description="RING-type" evidence="11">
    <location>
        <begin position="90"/>
        <end position="234"/>
    </location>
</feature>
<dbReference type="GO" id="GO:0016567">
    <property type="term" value="P:protein ubiquitination"/>
    <property type="evidence" value="ECO:0007669"/>
    <property type="project" value="InterPro"/>
</dbReference>
<evidence type="ECO:0000256" key="3">
    <source>
        <dbReference type="ARBA" id="ARBA00012251"/>
    </source>
</evidence>
<evidence type="ECO:0000256" key="9">
    <source>
        <dbReference type="ARBA" id="ARBA00022833"/>
    </source>
</evidence>
<keyword evidence="7" id="KW-0863">Zinc-finger</keyword>
<dbReference type="InterPro" id="IPR031127">
    <property type="entry name" value="E3_UB_ligase_RBR"/>
</dbReference>
<comment type="cofactor">
    <cofactor evidence="2">
        <name>Zn(2+)</name>
        <dbReference type="ChEBI" id="CHEBI:29105"/>
    </cofactor>
</comment>
<dbReference type="EC" id="2.3.2.31" evidence="3"/>
<evidence type="ECO:0000313" key="12">
    <source>
        <dbReference type="EMBL" id="CAI9113801.1"/>
    </source>
</evidence>
<evidence type="ECO:0000256" key="10">
    <source>
        <dbReference type="SAM" id="MobiDB-lite"/>
    </source>
</evidence>
<accession>A0AAV1E145</accession>
<dbReference type="Pfam" id="PF01485">
    <property type="entry name" value="IBR"/>
    <property type="match status" value="1"/>
</dbReference>
<evidence type="ECO:0000256" key="8">
    <source>
        <dbReference type="ARBA" id="ARBA00022786"/>
    </source>
</evidence>
<dbReference type="InterPro" id="IPR002867">
    <property type="entry name" value="IBR_dom"/>
</dbReference>
<dbReference type="GO" id="GO:0061630">
    <property type="term" value="F:ubiquitin protein ligase activity"/>
    <property type="evidence" value="ECO:0007669"/>
    <property type="project" value="UniProtKB-EC"/>
</dbReference>
<feature type="region of interest" description="Disordered" evidence="10">
    <location>
        <begin position="1"/>
        <end position="80"/>
    </location>
</feature>
<dbReference type="PROSITE" id="PS51873">
    <property type="entry name" value="TRIAD"/>
    <property type="match status" value="1"/>
</dbReference>
<dbReference type="AlphaFoldDB" id="A0AAV1E145"/>
<evidence type="ECO:0000256" key="2">
    <source>
        <dbReference type="ARBA" id="ARBA00001947"/>
    </source>
</evidence>
<keyword evidence="8" id="KW-0833">Ubl conjugation pathway</keyword>
<feature type="compositionally biased region" description="Basic and acidic residues" evidence="10">
    <location>
        <begin position="28"/>
        <end position="42"/>
    </location>
</feature>
<dbReference type="GO" id="GO:0008270">
    <property type="term" value="F:zinc ion binding"/>
    <property type="evidence" value="ECO:0007669"/>
    <property type="project" value="UniProtKB-KW"/>
</dbReference>
<proteinExistence type="predicted"/>
<keyword evidence="6" id="KW-0677">Repeat</keyword>
<evidence type="ECO:0000256" key="4">
    <source>
        <dbReference type="ARBA" id="ARBA00022679"/>
    </source>
</evidence>
<dbReference type="SMART" id="SM00647">
    <property type="entry name" value="IBR"/>
    <property type="match status" value="1"/>
</dbReference>
<dbReference type="Gene3D" id="3.30.40.10">
    <property type="entry name" value="Zinc/RING finger domain, C3HC4 (zinc finger)"/>
    <property type="match status" value="1"/>
</dbReference>
<dbReference type="EMBL" id="OX459124">
    <property type="protein sequence ID" value="CAI9113801.1"/>
    <property type="molecule type" value="Genomic_DNA"/>
</dbReference>
<sequence length="234" mass="26634">MEEAKDNKADKPSDHPEKNPAAAADTASKGKEPYNPEKRPAVEDPAPGGKEDKPRLKKSKPDKPNSGGSDSPLPKEPLKIPKQEFRDPSFFKICLLCARQKPNYRIFRVRKCWHEFCHDCFGKSVDETLNKDTHIFVCPAENCKEVIGYQSCCNVLPDDVSEKWDKMLCEALLEGYEKFYCPFEGCKEMMVKETNEAIKEAECPSCYRLFCAKCAVPWHASISCEDFQKQKVNQ</sequence>
<dbReference type="PANTHER" id="PTHR11685">
    <property type="entry name" value="RBR FAMILY RING FINGER AND IBR DOMAIN-CONTAINING"/>
    <property type="match status" value="1"/>
</dbReference>
<feature type="compositionally biased region" description="Basic and acidic residues" evidence="10">
    <location>
        <begin position="49"/>
        <end position="63"/>
    </location>
</feature>
<dbReference type="InterPro" id="IPR044066">
    <property type="entry name" value="TRIAD_supradom"/>
</dbReference>
<protein>
    <recommendedName>
        <fullName evidence="3">RBR-type E3 ubiquitin transferase</fullName>
        <ecNumber evidence="3">2.3.2.31</ecNumber>
    </recommendedName>
</protein>